<dbReference type="OrthoDB" id="7672517at2"/>
<gene>
    <name evidence="1" type="ORF">CUU66_22015</name>
</gene>
<proteinExistence type="predicted"/>
<reference evidence="1 2" key="1">
    <citation type="submission" date="2017-11" db="EMBL/GenBank/DDBJ databases">
        <title>Comparitive Functional Genomics of Dry Heat Resistant strains isolated from the Viking Spacecraft.</title>
        <authorList>
            <person name="Seuylemezian A."/>
            <person name="Cooper K."/>
            <person name="Vaishampayan P."/>
        </authorList>
    </citation>
    <scope>NUCLEOTIDE SEQUENCE [LARGE SCALE GENOMIC DNA]</scope>
    <source>
        <strain evidence="1 2">V1-29</strain>
    </source>
</reference>
<keyword evidence="2" id="KW-1185">Reference proteome</keyword>
<comment type="caution">
    <text evidence="1">The sequence shown here is derived from an EMBL/GenBank/DDBJ whole genome shotgun (WGS) entry which is preliminary data.</text>
</comment>
<accession>A0A2N5M0A8</accession>
<sequence>MFFQTNPFLENWSKTSIAVTKESWLIRQDNKYNVKWILRKFGKKVLSAIQHQSILNGGTIFGPTQFMIEFLKEMTHVLFDNKYVRVSDQASLNYLVHTDIIKPVAFSDNISGPIMTLAWENQIKTKRKCCFCVASV</sequence>
<organism evidence="1 2">
    <name type="scientific">Peribacillus deserti</name>
    <dbReference type="NCBI Taxonomy" id="673318"/>
    <lineage>
        <taxon>Bacteria</taxon>
        <taxon>Bacillati</taxon>
        <taxon>Bacillota</taxon>
        <taxon>Bacilli</taxon>
        <taxon>Bacillales</taxon>
        <taxon>Bacillaceae</taxon>
        <taxon>Peribacillus</taxon>
    </lineage>
</organism>
<evidence type="ECO:0000313" key="1">
    <source>
        <dbReference type="EMBL" id="PLT27790.1"/>
    </source>
</evidence>
<evidence type="ECO:0000313" key="2">
    <source>
        <dbReference type="Proteomes" id="UP000234748"/>
    </source>
</evidence>
<protein>
    <submittedName>
        <fullName evidence="1">Uncharacterized protein</fullName>
    </submittedName>
</protein>
<dbReference type="Proteomes" id="UP000234748">
    <property type="component" value="Unassembled WGS sequence"/>
</dbReference>
<dbReference type="AlphaFoldDB" id="A0A2N5M0A8"/>
<dbReference type="EMBL" id="PGUY01000078">
    <property type="protein sequence ID" value="PLT27790.1"/>
    <property type="molecule type" value="Genomic_DNA"/>
</dbReference>
<dbReference type="RefSeq" id="WP_101645538.1">
    <property type="nucleotide sequence ID" value="NZ_PGUY01000078.1"/>
</dbReference>
<name>A0A2N5M0A8_9BACI</name>